<dbReference type="PANTHER" id="PTHR31286">
    <property type="entry name" value="GLYCINE-RICH CELL WALL STRUCTURAL PROTEIN 1.8-LIKE"/>
    <property type="match status" value="1"/>
</dbReference>
<organism evidence="1 2">
    <name type="scientific">Malus domestica</name>
    <name type="common">Apple</name>
    <name type="synonym">Pyrus malus</name>
    <dbReference type="NCBI Taxonomy" id="3750"/>
    <lineage>
        <taxon>Eukaryota</taxon>
        <taxon>Viridiplantae</taxon>
        <taxon>Streptophyta</taxon>
        <taxon>Embryophyta</taxon>
        <taxon>Tracheophyta</taxon>
        <taxon>Spermatophyta</taxon>
        <taxon>Magnoliopsida</taxon>
        <taxon>eudicotyledons</taxon>
        <taxon>Gunneridae</taxon>
        <taxon>Pentapetalae</taxon>
        <taxon>rosids</taxon>
        <taxon>fabids</taxon>
        <taxon>Rosales</taxon>
        <taxon>Rosaceae</taxon>
        <taxon>Amygdaloideae</taxon>
        <taxon>Maleae</taxon>
        <taxon>Malus</taxon>
    </lineage>
</organism>
<keyword evidence="2" id="KW-1185">Reference proteome</keyword>
<dbReference type="PANTHER" id="PTHR31286:SF167">
    <property type="entry name" value="OS09G0268800 PROTEIN"/>
    <property type="match status" value="1"/>
</dbReference>
<evidence type="ECO:0000313" key="2">
    <source>
        <dbReference type="Proteomes" id="UP000290289"/>
    </source>
</evidence>
<dbReference type="EMBL" id="RDQH01000329">
    <property type="protein sequence ID" value="RXI03172.1"/>
    <property type="molecule type" value="Genomic_DNA"/>
</dbReference>
<sequence>MTNKGLKLSEKEKCDVTIGRKEIEEALVGFHYCMVAKVLTGKGIHFLVEKERLCIGERRIFLARFISQKDMFRVIDAEQPWTFKEALVMVAHMAKKGYNCWEPLSLGTLVRIRFNVREPFMRGTFANLTKDEVIWSDFKYKCLPRYCLICGLLGHVTRVCKEKMLGERWMDENEDNKEEKIEERTHMETGWKENVKRGCKRIPLSRNLSLFEELEETSPEKTPRLPRNLYVGTVRVLGDVNNLGE</sequence>
<accession>A0A498KCG7</accession>
<dbReference type="InterPro" id="IPR040256">
    <property type="entry name" value="At4g02000-like"/>
</dbReference>
<proteinExistence type="predicted"/>
<name>A0A498KCG7_MALDO</name>
<dbReference type="Proteomes" id="UP000290289">
    <property type="component" value="Chromosome 3"/>
</dbReference>
<gene>
    <name evidence="1" type="ORF">DVH24_003824</name>
</gene>
<reference evidence="1 2" key="1">
    <citation type="submission" date="2018-10" db="EMBL/GenBank/DDBJ databases">
        <title>A high-quality apple genome assembly.</title>
        <authorList>
            <person name="Hu J."/>
        </authorList>
    </citation>
    <scope>NUCLEOTIDE SEQUENCE [LARGE SCALE GENOMIC DNA]</scope>
    <source>
        <strain evidence="2">cv. HFTH1</strain>
        <tissue evidence="1">Young leaf</tissue>
    </source>
</reference>
<protein>
    <submittedName>
        <fullName evidence="1">Uncharacterized protein</fullName>
    </submittedName>
</protein>
<dbReference type="AlphaFoldDB" id="A0A498KCG7"/>
<evidence type="ECO:0000313" key="1">
    <source>
        <dbReference type="EMBL" id="RXI03172.1"/>
    </source>
</evidence>
<comment type="caution">
    <text evidence="1">The sequence shown here is derived from an EMBL/GenBank/DDBJ whole genome shotgun (WGS) entry which is preliminary data.</text>
</comment>